<gene>
    <name evidence="2" type="ORF">RE6C_01509</name>
</gene>
<feature type="domain" description="DUF218" evidence="1">
    <location>
        <begin position="44"/>
        <end position="208"/>
    </location>
</feature>
<evidence type="ECO:0000313" key="2">
    <source>
        <dbReference type="EMBL" id="EMB17742.1"/>
    </source>
</evidence>
<evidence type="ECO:0000259" key="1">
    <source>
        <dbReference type="Pfam" id="PF02698"/>
    </source>
</evidence>
<sequence length="213" mass="23329">MLLAATLAAIFVYGNRMGADWLAGTLEKQFREMNPLQGPVFERVILLGGATGETDAGGLQVNENGDRVVMAARLFHCGKAKRIYCSGIRKADNSRFATDEAEQSRIILLELGVPDSIIEKIGGCNTAEEMMAVSAISAGEPVGIVSSAWHLPRVLRLAKQSGVDAVPIPCGFLCNLNRKRDWRARTKDFIPGHRAMMMNTYTLREYIAMALSR</sequence>
<dbReference type="GO" id="GO:0043164">
    <property type="term" value="P:Gram-negative-bacterium-type cell wall biogenesis"/>
    <property type="evidence" value="ECO:0007669"/>
    <property type="project" value="TreeGrafter"/>
</dbReference>
<dbReference type="CDD" id="cd06259">
    <property type="entry name" value="YdcF-like"/>
    <property type="match status" value="1"/>
</dbReference>
<organism evidence="2 3">
    <name type="scientific">Rhodopirellula europaea 6C</name>
    <dbReference type="NCBI Taxonomy" id="1263867"/>
    <lineage>
        <taxon>Bacteria</taxon>
        <taxon>Pseudomonadati</taxon>
        <taxon>Planctomycetota</taxon>
        <taxon>Planctomycetia</taxon>
        <taxon>Pirellulales</taxon>
        <taxon>Pirellulaceae</taxon>
        <taxon>Rhodopirellula</taxon>
    </lineage>
</organism>
<name>M2AYF1_9BACT</name>
<evidence type="ECO:0000313" key="3">
    <source>
        <dbReference type="Proteomes" id="UP000011529"/>
    </source>
</evidence>
<dbReference type="PANTHER" id="PTHR30336:SF4">
    <property type="entry name" value="ENVELOPE BIOGENESIS FACTOR ELYC"/>
    <property type="match status" value="1"/>
</dbReference>
<dbReference type="InterPro" id="IPR003848">
    <property type="entry name" value="DUF218"/>
</dbReference>
<reference evidence="2" key="2">
    <citation type="journal article" date="2013" name="Mar. Genomics">
        <title>Expression of sulfatases in Rhodopirellula baltica and the diversity of sulfatases in the genus Rhodopirellula.</title>
        <authorList>
            <person name="Wegner C.E."/>
            <person name="Richter-Heitmann T."/>
            <person name="Klindworth A."/>
            <person name="Klockow C."/>
            <person name="Richter M."/>
            <person name="Achstetter T."/>
            <person name="Glockner F.O."/>
            <person name="Harder J."/>
        </authorList>
    </citation>
    <scope>NUCLEOTIDE SEQUENCE [LARGE SCALE GENOMIC DNA]</scope>
    <source>
        <strain evidence="2">6C</strain>
    </source>
</reference>
<proteinExistence type="predicted"/>
<protein>
    <submittedName>
        <fullName evidence="2">Protein containing DUF218</fullName>
    </submittedName>
</protein>
<comment type="caution">
    <text evidence="2">The sequence shown here is derived from an EMBL/GenBank/DDBJ whole genome shotgun (WGS) entry which is preliminary data.</text>
</comment>
<dbReference type="AlphaFoldDB" id="M2AYF1"/>
<dbReference type="GO" id="GO:0000270">
    <property type="term" value="P:peptidoglycan metabolic process"/>
    <property type="evidence" value="ECO:0007669"/>
    <property type="project" value="TreeGrafter"/>
</dbReference>
<reference evidence="2" key="1">
    <citation type="submission" date="2012-11" db="EMBL/GenBank/DDBJ databases">
        <title>Permanent draft genomes of Rhodopirellula europaea strain SH398 and 6C.</title>
        <authorList>
            <person name="Richter M."/>
            <person name="Richter-Heitmann T."/>
            <person name="Frank C."/>
            <person name="Harder J."/>
            <person name="Glockner F.O."/>
        </authorList>
    </citation>
    <scope>NUCLEOTIDE SEQUENCE</scope>
    <source>
        <strain evidence="2">6C</strain>
    </source>
</reference>
<dbReference type="InterPro" id="IPR051599">
    <property type="entry name" value="Cell_Envelope_Assoc"/>
</dbReference>
<dbReference type="EMBL" id="ANMO01000089">
    <property type="protein sequence ID" value="EMB17742.1"/>
    <property type="molecule type" value="Genomic_DNA"/>
</dbReference>
<keyword evidence="3" id="KW-1185">Reference proteome</keyword>
<dbReference type="Proteomes" id="UP000011529">
    <property type="component" value="Unassembled WGS sequence"/>
</dbReference>
<dbReference type="PANTHER" id="PTHR30336">
    <property type="entry name" value="INNER MEMBRANE PROTEIN, PROBABLE PERMEASE"/>
    <property type="match status" value="1"/>
</dbReference>
<accession>M2AYF1</accession>
<dbReference type="Pfam" id="PF02698">
    <property type="entry name" value="DUF218"/>
    <property type="match status" value="1"/>
</dbReference>
<dbReference type="GO" id="GO:0005886">
    <property type="term" value="C:plasma membrane"/>
    <property type="evidence" value="ECO:0007669"/>
    <property type="project" value="TreeGrafter"/>
</dbReference>
<dbReference type="PATRIC" id="fig|1263867.3.peg.1594"/>